<dbReference type="AlphaFoldDB" id="A0AAD5J2U4"/>
<protein>
    <submittedName>
        <fullName evidence="2">Uncharacterized protein</fullName>
    </submittedName>
</protein>
<proteinExistence type="predicted"/>
<accession>A0AAD5J2U4</accession>
<evidence type="ECO:0000313" key="2">
    <source>
        <dbReference type="EMBL" id="KAI9185106.1"/>
    </source>
</evidence>
<feature type="coiled-coil region" evidence="1">
    <location>
        <begin position="4"/>
        <end position="31"/>
    </location>
</feature>
<dbReference type="Proteomes" id="UP001064489">
    <property type="component" value="Chromosome 3"/>
</dbReference>
<reference evidence="2" key="1">
    <citation type="journal article" date="2022" name="Plant J.">
        <title>Strategies of tolerance reflected in two North American maple genomes.</title>
        <authorList>
            <person name="McEvoy S.L."/>
            <person name="Sezen U.U."/>
            <person name="Trouern-Trend A."/>
            <person name="McMahon S.M."/>
            <person name="Schaberg P.G."/>
            <person name="Yang J."/>
            <person name="Wegrzyn J.L."/>
            <person name="Swenson N.G."/>
        </authorList>
    </citation>
    <scope>NUCLEOTIDE SEQUENCE</scope>
    <source>
        <strain evidence="2">91603</strain>
    </source>
</reference>
<keyword evidence="3" id="KW-1185">Reference proteome</keyword>
<evidence type="ECO:0000256" key="1">
    <source>
        <dbReference type="SAM" id="Coils"/>
    </source>
</evidence>
<comment type="caution">
    <text evidence="2">The sequence shown here is derived from an EMBL/GenBank/DDBJ whole genome shotgun (WGS) entry which is preliminary data.</text>
</comment>
<gene>
    <name evidence="2" type="ORF">LWI28_004198</name>
</gene>
<dbReference type="EMBL" id="JAJSOW010000100">
    <property type="protein sequence ID" value="KAI9185106.1"/>
    <property type="molecule type" value="Genomic_DNA"/>
</dbReference>
<name>A0AAD5J2U4_ACENE</name>
<keyword evidence="1" id="KW-0175">Coiled coil</keyword>
<evidence type="ECO:0000313" key="3">
    <source>
        <dbReference type="Proteomes" id="UP001064489"/>
    </source>
</evidence>
<sequence>MGCFEELLGSLQSHEDRMKRYEDKMKSHSHLAEIAIAIASKTIMHFTSSSSKATEITIHFQSLRSPKAVVRRRQVTAVVTRPVFIQSP</sequence>
<organism evidence="2 3">
    <name type="scientific">Acer negundo</name>
    <name type="common">Box elder</name>
    <dbReference type="NCBI Taxonomy" id="4023"/>
    <lineage>
        <taxon>Eukaryota</taxon>
        <taxon>Viridiplantae</taxon>
        <taxon>Streptophyta</taxon>
        <taxon>Embryophyta</taxon>
        <taxon>Tracheophyta</taxon>
        <taxon>Spermatophyta</taxon>
        <taxon>Magnoliopsida</taxon>
        <taxon>eudicotyledons</taxon>
        <taxon>Gunneridae</taxon>
        <taxon>Pentapetalae</taxon>
        <taxon>rosids</taxon>
        <taxon>malvids</taxon>
        <taxon>Sapindales</taxon>
        <taxon>Sapindaceae</taxon>
        <taxon>Hippocastanoideae</taxon>
        <taxon>Acereae</taxon>
        <taxon>Acer</taxon>
    </lineage>
</organism>
<reference evidence="2" key="2">
    <citation type="submission" date="2023-02" db="EMBL/GenBank/DDBJ databases">
        <authorList>
            <person name="Swenson N.G."/>
            <person name="Wegrzyn J.L."/>
            <person name="Mcevoy S.L."/>
        </authorList>
    </citation>
    <scope>NUCLEOTIDE SEQUENCE</scope>
    <source>
        <strain evidence="2">91603</strain>
        <tissue evidence="2">Leaf</tissue>
    </source>
</reference>